<sequence length="236" mass="26955">MIKDQNLFKMPTQLDFIKKSLKNVCVDTVLLFVMLAVVGHFTINFWERFTLQSELTNMKHSLHSLKDTITNIGKAYDGLHTELKDLVKIVDHKPHYVPEHKHKREVKDRCKTEPSLEYRKLNDIQVQTALTDTSKVGTQVLMTTDKQTGHDGHAHKSTGPVIRNTGTNTKNPSNTVGVIDVFNAPIDMVQITFRRTRGAVVVQHQVNEPYETRQYEEAVTAAHETPRFTALVRRDV</sequence>
<evidence type="ECO:0000313" key="2">
    <source>
        <dbReference type="EMBL" id="SOQ40963.1"/>
    </source>
</evidence>
<name>A0A2H1VJF8_SPOFR</name>
<protein>
    <submittedName>
        <fullName evidence="2">SFRICE_012899</fullName>
    </submittedName>
</protein>
<organism evidence="2">
    <name type="scientific">Spodoptera frugiperda</name>
    <name type="common">Fall armyworm</name>
    <dbReference type="NCBI Taxonomy" id="7108"/>
    <lineage>
        <taxon>Eukaryota</taxon>
        <taxon>Metazoa</taxon>
        <taxon>Ecdysozoa</taxon>
        <taxon>Arthropoda</taxon>
        <taxon>Hexapoda</taxon>
        <taxon>Insecta</taxon>
        <taxon>Pterygota</taxon>
        <taxon>Neoptera</taxon>
        <taxon>Endopterygota</taxon>
        <taxon>Lepidoptera</taxon>
        <taxon>Glossata</taxon>
        <taxon>Ditrysia</taxon>
        <taxon>Noctuoidea</taxon>
        <taxon>Noctuidae</taxon>
        <taxon>Amphipyrinae</taxon>
        <taxon>Spodoptera</taxon>
    </lineage>
</organism>
<dbReference type="EMBL" id="ODYU01002898">
    <property type="protein sequence ID" value="SOQ40963.1"/>
    <property type="molecule type" value="Genomic_DNA"/>
</dbReference>
<feature type="transmembrane region" description="Helical" evidence="1">
    <location>
        <begin position="21"/>
        <end position="46"/>
    </location>
</feature>
<keyword evidence="1" id="KW-1133">Transmembrane helix</keyword>
<keyword evidence="1" id="KW-0472">Membrane</keyword>
<gene>
    <name evidence="2" type="ORF">SFRICE_012899</name>
</gene>
<evidence type="ECO:0000256" key="1">
    <source>
        <dbReference type="SAM" id="Phobius"/>
    </source>
</evidence>
<keyword evidence="1" id="KW-0812">Transmembrane</keyword>
<accession>A0A2H1VJF8</accession>
<dbReference type="AlphaFoldDB" id="A0A2H1VJF8"/>
<proteinExistence type="predicted"/>
<reference evidence="2" key="1">
    <citation type="submission" date="2016-07" db="EMBL/GenBank/DDBJ databases">
        <authorList>
            <person name="Bretaudeau A."/>
        </authorList>
    </citation>
    <scope>NUCLEOTIDE SEQUENCE</scope>
    <source>
        <strain evidence="2">Rice</strain>
        <tissue evidence="2">Whole body</tissue>
    </source>
</reference>